<dbReference type="EMBL" id="JASCZI010000012">
    <property type="protein sequence ID" value="MED6106604.1"/>
    <property type="molecule type" value="Genomic_DNA"/>
</dbReference>
<protein>
    <submittedName>
        <fullName evidence="1">Uncharacterized protein</fullName>
    </submittedName>
</protein>
<keyword evidence="2" id="KW-1185">Reference proteome</keyword>
<sequence length="75" mass="8145">MQNTQKQGLLSVANFSFHRAPIKISTVQNEEPDEANVLSKFQADPTKGPPPVSLAPPRLFCFHPPMSPETSTAAV</sequence>
<accession>A0ABU6Q450</accession>
<organism evidence="1 2">
    <name type="scientific">Stylosanthes scabra</name>
    <dbReference type="NCBI Taxonomy" id="79078"/>
    <lineage>
        <taxon>Eukaryota</taxon>
        <taxon>Viridiplantae</taxon>
        <taxon>Streptophyta</taxon>
        <taxon>Embryophyta</taxon>
        <taxon>Tracheophyta</taxon>
        <taxon>Spermatophyta</taxon>
        <taxon>Magnoliopsida</taxon>
        <taxon>eudicotyledons</taxon>
        <taxon>Gunneridae</taxon>
        <taxon>Pentapetalae</taxon>
        <taxon>rosids</taxon>
        <taxon>fabids</taxon>
        <taxon>Fabales</taxon>
        <taxon>Fabaceae</taxon>
        <taxon>Papilionoideae</taxon>
        <taxon>50 kb inversion clade</taxon>
        <taxon>dalbergioids sensu lato</taxon>
        <taxon>Dalbergieae</taxon>
        <taxon>Pterocarpus clade</taxon>
        <taxon>Stylosanthes</taxon>
    </lineage>
</organism>
<evidence type="ECO:0000313" key="1">
    <source>
        <dbReference type="EMBL" id="MED6106604.1"/>
    </source>
</evidence>
<name>A0ABU6Q450_9FABA</name>
<gene>
    <name evidence="1" type="ORF">PIB30_005888</name>
</gene>
<evidence type="ECO:0000313" key="2">
    <source>
        <dbReference type="Proteomes" id="UP001341840"/>
    </source>
</evidence>
<reference evidence="1 2" key="1">
    <citation type="journal article" date="2023" name="Plants (Basel)">
        <title>Bridging the Gap: Combining Genomics and Transcriptomics Approaches to Understand Stylosanthes scabra, an Orphan Legume from the Brazilian Caatinga.</title>
        <authorList>
            <person name="Ferreira-Neto J.R.C."/>
            <person name="da Silva M.D."/>
            <person name="Binneck E."/>
            <person name="de Melo N.F."/>
            <person name="da Silva R.H."/>
            <person name="de Melo A.L.T.M."/>
            <person name="Pandolfi V."/>
            <person name="Bustamante F.O."/>
            <person name="Brasileiro-Vidal A.C."/>
            <person name="Benko-Iseppon A.M."/>
        </authorList>
    </citation>
    <scope>NUCLEOTIDE SEQUENCE [LARGE SCALE GENOMIC DNA]</scope>
    <source>
        <tissue evidence="1">Leaves</tissue>
    </source>
</reference>
<proteinExistence type="predicted"/>
<dbReference type="Proteomes" id="UP001341840">
    <property type="component" value="Unassembled WGS sequence"/>
</dbReference>
<comment type="caution">
    <text evidence="1">The sequence shown here is derived from an EMBL/GenBank/DDBJ whole genome shotgun (WGS) entry which is preliminary data.</text>
</comment>